<feature type="signal peptide" evidence="3">
    <location>
        <begin position="1"/>
        <end position="28"/>
    </location>
</feature>
<dbReference type="SUPFAM" id="SSF54106">
    <property type="entry name" value="LysM domain"/>
    <property type="match status" value="1"/>
</dbReference>
<dbReference type="InterPro" id="IPR016047">
    <property type="entry name" value="M23ase_b-sheet_dom"/>
</dbReference>
<evidence type="ECO:0000313" key="5">
    <source>
        <dbReference type="EMBL" id="ADH89181.1"/>
    </source>
</evidence>
<evidence type="ECO:0000259" key="4">
    <source>
        <dbReference type="PROSITE" id="PS51782"/>
    </source>
</evidence>
<dbReference type="InterPro" id="IPR036779">
    <property type="entry name" value="LysM_dom_sf"/>
</dbReference>
<dbReference type="InterPro" id="IPR050570">
    <property type="entry name" value="Cell_wall_metabolism_enzyme"/>
</dbReference>
<dbReference type="Pfam" id="PF01551">
    <property type="entry name" value="Peptidase_M23"/>
    <property type="match status" value="1"/>
</dbReference>
<gene>
    <name evidence="5" type="ordered locus">Snov_1878</name>
</gene>
<organism evidence="5 6">
    <name type="scientific">Ancylobacter novellus (strain ATCC 8093 / DSM 506 / JCM 20403 / CCM 1077 / IAM 12100 / NBRC 12443 / NCIMB 10456)</name>
    <name type="common">Starkeya novella</name>
    <dbReference type="NCBI Taxonomy" id="639283"/>
    <lineage>
        <taxon>Bacteria</taxon>
        <taxon>Pseudomonadati</taxon>
        <taxon>Pseudomonadota</taxon>
        <taxon>Alphaproteobacteria</taxon>
        <taxon>Hyphomicrobiales</taxon>
        <taxon>Xanthobacteraceae</taxon>
        <taxon>Ancylobacter</taxon>
    </lineage>
</organism>
<comment type="similarity">
    <text evidence="1">Belongs to the E.coli NlpD/Haemophilus LppB family.</text>
</comment>
<evidence type="ECO:0000256" key="1">
    <source>
        <dbReference type="ARBA" id="ARBA00038420"/>
    </source>
</evidence>
<dbReference type="HOGENOM" id="CLU_029425_0_0_5"/>
<dbReference type="SUPFAM" id="SSF51261">
    <property type="entry name" value="Duplicated hybrid motif"/>
    <property type="match status" value="1"/>
</dbReference>
<keyword evidence="3" id="KW-0732">Signal</keyword>
<dbReference type="AlphaFoldDB" id="D6ZZ45"/>
<feature type="compositionally biased region" description="Low complexity" evidence="2">
    <location>
        <begin position="134"/>
        <end position="150"/>
    </location>
</feature>
<evidence type="ECO:0000256" key="3">
    <source>
        <dbReference type="SAM" id="SignalP"/>
    </source>
</evidence>
<dbReference type="eggNOG" id="COG1388">
    <property type="taxonomic scope" value="Bacteria"/>
</dbReference>
<dbReference type="PROSITE" id="PS51782">
    <property type="entry name" value="LYSM"/>
    <property type="match status" value="1"/>
</dbReference>
<dbReference type="SMART" id="SM00257">
    <property type="entry name" value="LysM"/>
    <property type="match status" value="1"/>
</dbReference>
<feature type="region of interest" description="Disordered" evidence="2">
    <location>
        <begin position="31"/>
        <end position="150"/>
    </location>
</feature>
<dbReference type="CDD" id="cd00118">
    <property type="entry name" value="LysM"/>
    <property type="match status" value="1"/>
</dbReference>
<dbReference type="Gene3D" id="2.70.70.10">
    <property type="entry name" value="Glucose Permease (Domain IIA)"/>
    <property type="match status" value="1"/>
</dbReference>
<dbReference type="eggNOG" id="COG4942">
    <property type="taxonomic scope" value="Bacteria"/>
</dbReference>
<evidence type="ECO:0000313" key="6">
    <source>
        <dbReference type="Proteomes" id="UP000006633"/>
    </source>
</evidence>
<dbReference type="KEGG" id="sno:Snov_1878"/>
<dbReference type="PROSITE" id="PS51257">
    <property type="entry name" value="PROKAR_LIPOPROTEIN"/>
    <property type="match status" value="1"/>
</dbReference>
<feature type="compositionally biased region" description="Low complexity" evidence="2">
    <location>
        <begin position="83"/>
        <end position="103"/>
    </location>
</feature>
<dbReference type="Gene3D" id="3.10.350.10">
    <property type="entry name" value="LysM domain"/>
    <property type="match status" value="1"/>
</dbReference>
<keyword evidence="6" id="KW-1185">Reference proteome</keyword>
<dbReference type="PANTHER" id="PTHR21666">
    <property type="entry name" value="PEPTIDASE-RELATED"/>
    <property type="match status" value="1"/>
</dbReference>
<dbReference type="PANTHER" id="PTHR21666:SF263">
    <property type="entry name" value="MUREIN HYDROLASE ACTIVATOR NLPD"/>
    <property type="match status" value="1"/>
</dbReference>
<dbReference type="InterPro" id="IPR018392">
    <property type="entry name" value="LysM"/>
</dbReference>
<dbReference type="RefSeq" id="WP_013166685.1">
    <property type="nucleotide sequence ID" value="NC_014217.1"/>
</dbReference>
<feature type="domain" description="LysM" evidence="4">
    <location>
        <begin position="149"/>
        <end position="193"/>
    </location>
</feature>
<dbReference type="GO" id="GO:0004222">
    <property type="term" value="F:metalloendopeptidase activity"/>
    <property type="evidence" value="ECO:0007669"/>
    <property type="project" value="TreeGrafter"/>
</dbReference>
<name>D6ZZ45_ANCN5</name>
<evidence type="ECO:0000256" key="2">
    <source>
        <dbReference type="SAM" id="MobiDB-lite"/>
    </source>
</evidence>
<proteinExistence type="inferred from homology"/>
<accession>D6ZZ45</accession>
<dbReference type="OrthoDB" id="9795421at2"/>
<reference evidence="5 6" key="1">
    <citation type="journal article" date="2012" name="Stand. Genomic Sci.">
        <title>Complete genome sequence of the facultatively chemolithoautotrophic and methylotrophic alpha Proteobacterium Starkeya novella type strain (ATCC 8093(T)).</title>
        <authorList>
            <person name="Kappler U."/>
            <person name="Davenport K."/>
            <person name="Beatson S."/>
            <person name="Lucas S."/>
            <person name="Lapidus A."/>
            <person name="Copeland A."/>
            <person name="Berry K.W."/>
            <person name="Glavina Del Rio T."/>
            <person name="Hammon N."/>
            <person name="Dalin E."/>
            <person name="Tice H."/>
            <person name="Pitluck S."/>
            <person name="Richardson P."/>
            <person name="Bruce D."/>
            <person name="Goodwin L.A."/>
            <person name="Han C."/>
            <person name="Tapia R."/>
            <person name="Detter J.C."/>
            <person name="Chang Y.J."/>
            <person name="Jeffries C.D."/>
            <person name="Land M."/>
            <person name="Hauser L."/>
            <person name="Kyrpides N.C."/>
            <person name="Goker M."/>
            <person name="Ivanova N."/>
            <person name="Klenk H.P."/>
            <person name="Woyke T."/>
        </authorList>
    </citation>
    <scope>NUCLEOTIDE SEQUENCE [LARGE SCALE GENOMIC DNA]</scope>
    <source>
        <strain evidence="6">ATCC 8093 / DSM 506 / JCM 20403 / CCM 1077 / IAM 12100 / NBRC 12443 / NCIMB 10456</strain>
    </source>
</reference>
<dbReference type="CDD" id="cd12797">
    <property type="entry name" value="M23_peptidase"/>
    <property type="match status" value="1"/>
</dbReference>
<dbReference type="EMBL" id="CP002026">
    <property type="protein sequence ID" value="ADH89181.1"/>
    <property type="molecule type" value="Genomic_DNA"/>
</dbReference>
<sequence length="391" mass="38832">MRNLLSASGSGPLVRLSIVALFASGAAACSSDTSRFNDPNTNPFSAQGSPAYTGSVASAPTAQVQSSPLGGSPMGAPSRQGVASAYPSPYGAPAASSSPYGAPRQLASATPTYTPPAQPSYGGTQPLYGTKPQPLAAAAPAAPRAAAGGGHVVAPGETLSSIARTYGVPRGTLAAANGLDINAQVRTGQKLTVPGPGAPVVAAAPKPVAPAPAVVAAAPAAAKPAPTPTVIAAPAPVAQAAAEKPQTIAAVKPSETPDEVRTSAAGPQFRWPVRGRVISGYGPKPGGQQNEGINVSVPEGTSVKAAEDGVVAYAGSELKGYGNLVLVKHADGWVTAYAHNSELDVKKGDTVKRGQVIAKAGQTGNVSSPQVHFEIRKGSQPVDPSQYLAGL</sequence>
<feature type="chain" id="PRO_5003092327" evidence="3">
    <location>
        <begin position="29"/>
        <end position="391"/>
    </location>
</feature>
<feature type="compositionally biased region" description="Polar residues" evidence="2">
    <location>
        <begin position="31"/>
        <end position="69"/>
    </location>
</feature>
<dbReference type="STRING" id="639283.Snov_1878"/>
<dbReference type="Pfam" id="PF01476">
    <property type="entry name" value="LysM"/>
    <property type="match status" value="1"/>
</dbReference>
<dbReference type="InterPro" id="IPR011055">
    <property type="entry name" value="Dup_hybrid_motif"/>
</dbReference>
<protein>
    <submittedName>
        <fullName evidence="5">Peptidase M23</fullName>
    </submittedName>
</protein>
<dbReference type="Proteomes" id="UP000006633">
    <property type="component" value="Chromosome"/>
</dbReference>